<dbReference type="eggNOG" id="KOG2810">
    <property type="taxonomic scope" value="Eukaryota"/>
</dbReference>
<feature type="region of interest" description="Disordered" evidence="12">
    <location>
        <begin position="226"/>
        <end position="281"/>
    </location>
</feature>
<evidence type="ECO:0000313" key="13">
    <source>
        <dbReference type="Ensembl" id="ENSCSAVP00000001692.1"/>
    </source>
</evidence>
<keyword evidence="6" id="KW-0378">Hydrolase</keyword>
<keyword evidence="8" id="KW-0539">Nucleus</keyword>
<evidence type="ECO:0000313" key="14">
    <source>
        <dbReference type="Proteomes" id="UP000007875"/>
    </source>
</evidence>
<dbReference type="Pfam" id="PF04139">
    <property type="entry name" value="Rad9"/>
    <property type="match status" value="1"/>
</dbReference>
<reference evidence="13" key="3">
    <citation type="submission" date="2025-09" db="UniProtKB">
        <authorList>
            <consortium name="Ensembl"/>
        </authorList>
    </citation>
    <scope>IDENTIFICATION</scope>
</reference>
<reference evidence="14" key="1">
    <citation type="submission" date="2003-08" db="EMBL/GenBank/DDBJ databases">
        <authorList>
            <person name="Birren B."/>
            <person name="Nusbaum C."/>
            <person name="Abebe A."/>
            <person name="Abouelleil A."/>
            <person name="Adekoya E."/>
            <person name="Ait-zahra M."/>
            <person name="Allen N."/>
            <person name="Allen T."/>
            <person name="An P."/>
            <person name="Anderson M."/>
            <person name="Anderson S."/>
            <person name="Arachchi H."/>
            <person name="Armbruster J."/>
            <person name="Bachantsang P."/>
            <person name="Baldwin J."/>
            <person name="Barry A."/>
            <person name="Bayul T."/>
            <person name="Blitshsteyn B."/>
            <person name="Bloom T."/>
            <person name="Blye J."/>
            <person name="Boguslavskiy L."/>
            <person name="Borowsky M."/>
            <person name="Boukhgalter B."/>
            <person name="Brunache A."/>
            <person name="Butler J."/>
            <person name="Calixte N."/>
            <person name="Calvo S."/>
            <person name="Camarata J."/>
            <person name="Campo K."/>
            <person name="Chang J."/>
            <person name="Cheshatsang Y."/>
            <person name="Citroen M."/>
            <person name="Collymore A."/>
            <person name="Considine T."/>
            <person name="Cook A."/>
            <person name="Cooke P."/>
            <person name="Corum B."/>
            <person name="Cuomo C."/>
            <person name="David R."/>
            <person name="Dawoe T."/>
            <person name="Degray S."/>
            <person name="Dodge S."/>
            <person name="Dooley K."/>
            <person name="Dorje P."/>
            <person name="Dorjee K."/>
            <person name="Dorris L."/>
            <person name="Duffey N."/>
            <person name="Dupes A."/>
            <person name="Elkins T."/>
            <person name="Engels R."/>
            <person name="Erickson J."/>
            <person name="Farina A."/>
            <person name="Faro S."/>
            <person name="Ferreira P."/>
            <person name="Fischer H."/>
            <person name="Fitzgerald M."/>
            <person name="Foley K."/>
            <person name="Gage D."/>
            <person name="Galagan J."/>
            <person name="Gearin G."/>
            <person name="Gnerre S."/>
            <person name="Gnirke A."/>
            <person name="Goyette A."/>
            <person name="Graham J."/>
            <person name="Grandbois E."/>
            <person name="Gyaltsen K."/>
            <person name="Hafez N."/>
            <person name="Hagopian D."/>
            <person name="Hagos B."/>
            <person name="Hall J."/>
            <person name="Hatcher B."/>
            <person name="Heller A."/>
            <person name="Higgins H."/>
            <person name="Honan T."/>
            <person name="Horn A."/>
            <person name="Houde N."/>
            <person name="Hughes L."/>
            <person name="Hulme W."/>
            <person name="Husby E."/>
            <person name="Iliev I."/>
            <person name="Jaffe D."/>
            <person name="Jones C."/>
            <person name="Kamal M."/>
            <person name="Kamat A."/>
            <person name="Kamvysselis M."/>
            <person name="Karlsson E."/>
            <person name="Kells C."/>
            <person name="Kieu A."/>
            <person name="Kisner P."/>
            <person name="Kodira C."/>
            <person name="Kulbokas E."/>
            <person name="Labutti K."/>
            <person name="Lama D."/>
            <person name="Landers T."/>
            <person name="Leger J."/>
            <person name="Levine S."/>
            <person name="Lewis D."/>
            <person name="Lewis T."/>
            <person name="Lindblad-toh K."/>
            <person name="Liu X."/>
            <person name="Lokyitsang T."/>
            <person name="Lokyitsang Y."/>
            <person name="Lucien O."/>
            <person name="Lui A."/>
            <person name="Ma L.J."/>
            <person name="Mabbitt R."/>
            <person name="Macdonald J."/>
            <person name="Maclean C."/>
            <person name="Major J."/>
            <person name="Manning J."/>
            <person name="Marabella R."/>
            <person name="Maru K."/>
            <person name="Matthews C."/>
            <person name="Mauceli E."/>
            <person name="Mccarthy M."/>
            <person name="Mcdonough S."/>
            <person name="Mcghee T."/>
            <person name="Meldrim J."/>
            <person name="Meneus L."/>
            <person name="Mesirov J."/>
            <person name="Mihalev A."/>
            <person name="Mihova T."/>
            <person name="Mikkelsen T."/>
            <person name="Mlenga V."/>
            <person name="Moru K."/>
            <person name="Mozes J."/>
            <person name="Mulrain L."/>
            <person name="Munson G."/>
            <person name="Naylor J."/>
            <person name="Newes C."/>
            <person name="Nguyen C."/>
            <person name="Nguyen N."/>
            <person name="Nguyen T."/>
            <person name="Nicol R."/>
            <person name="Nielsen C."/>
            <person name="Nizzari M."/>
            <person name="Norbu C."/>
            <person name="Norbu N."/>
            <person name="O'donnell P."/>
            <person name="Okoawo O."/>
            <person name="O'leary S."/>
            <person name="Omotosho B."/>
            <person name="O'neill K."/>
            <person name="Osman S."/>
            <person name="Parker S."/>
            <person name="Perrin D."/>
            <person name="Phunkhang P."/>
            <person name="Piqani B."/>
            <person name="Purcell S."/>
            <person name="Rachupka T."/>
            <person name="Ramasamy U."/>
            <person name="Rameau R."/>
            <person name="Ray V."/>
            <person name="Raymond C."/>
            <person name="Retta R."/>
            <person name="Richardson S."/>
            <person name="Rise C."/>
            <person name="Rodriguez J."/>
            <person name="Rogers J."/>
            <person name="Rogov P."/>
            <person name="Rutman M."/>
            <person name="Schupbach R."/>
            <person name="Seaman C."/>
            <person name="Settipalli S."/>
            <person name="Sharpe T."/>
            <person name="Sheridan J."/>
            <person name="Sherpa N."/>
            <person name="Shi J."/>
            <person name="Smirnov S."/>
            <person name="Smith C."/>
            <person name="Sougnez C."/>
            <person name="Spencer B."/>
            <person name="Stalker J."/>
            <person name="Stange-thomann N."/>
            <person name="Stavropoulos S."/>
            <person name="Stetson K."/>
            <person name="Stone C."/>
            <person name="Stone S."/>
            <person name="Stubbs M."/>
            <person name="Talamas J."/>
            <person name="Tchuinga P."/>
            <person name="Tenzing P."/>
            <person name="Tesfaye S."/>
            <person name="Theodore J."/>
            <person name="Thoulutsang Y."/>
            <person name="Topham K."/>
            <person name="Towey S."/>
            <person name="Tsamla T."/>
            <person name="Tsomo N."/>
            <person name="Vallee D."/>
            <person name="Vassiliev H."/>
            <person name="Venkataraman V."/>
            <person name="Vinson J."/>
            <person name="Vo A."/>
            <person name="Wade C."/>
            <person name="Wang S."/>
            <person name="Wangchuk T."/>
            <person name="Wangdi T."/>
            <person name="Whittaker C."/>
            <person name="Wilkinson J."/>
            <person name="Wu Y."/>
            <person name="Wyman D."/>
            <person name="Yadav S."/>
            <person name="Yang S."/>
            <person name="Yang X."/>
            <person name="Yeager S."/>
            <person name="Yee E."/>
            <person name="Young G."/>
            <person name="Zainoun J."/>
            <person name="Zembeck L."/>
            <person name="Zimmer A."/>
            <person name="Zody M."/>
            <person name="Lander E."/>
        </authorList>
    </citation>
    <scope>NUCLEOTIDE SEQUENCE [LARGE SCALE GENOMIC DNA]</scope>
</reference>
<dbReference type="Proteomes" id="UP000007875">
    <property type="component" value="Unassembled WGS sequence"/>
</dbReference>
<keyword evidence="5" id="KW-0227">DNA damage</keyword>
<dbReference type="PANTHER" id="PTHR15237">
    <property type="entry name" value="DNA REPAIR PROTEIN RAD9"/>
    <property type="match status" value="1"/>
</dbReference>
<keyword evidence="14" id="KW-1185">Reference proteome</keyword>
<evidence type="ECO:0000256" key="1">
    <source>
        <dbReference type="ARBA" id="ARBA00004123"/>
    </source>
</evidence>
<dbReference type="GO" id="GO:0071479">
    <property type="term" value="P:cellular response to ionizing radiation"/>
    <property type="evidence" value="ECO:0007669"/>
    <property type="project" value="TreeGrafter"/>
</dbReference>
<keyword evidence="3" id="KW-0597">Phosphoprotein</keyword>
<protein>
    <recommendedName>
        <fullName evidence="10">Cell cycle checkpoint control protein RAD9A</fullName>
    </recommendedName>
    <alternativeName>
        <fullName evidence="11">DNA repair exonuclease rad9 homolog A</fullName>
    </alternativeName>
</protein>
<dbReference type="GO" id="GO:0000076">
    <property type="term" value="P:DNA replication checkpoint signaling"/>
    <property type="evidence" value="ECO:0007669"/>
    <property type="project" value="TreeGrafter"/>
</dbReference>
<dbReference type="FunFam" id="3.70.10.10:FF:000005">
    <property type="entry name" value="Cell cycle checkpoint control protein"/>
    <property type="match status" value="1"/>
</dbReference>
<feature type="compositionally biased region" description="Low complexity" evidence="12">
    <location>
        <begin position="230"/>
        <end position="255"/>
    </location>
</feature>
<dbReference type="GO" id="GO:0030896">
    <property type="term" value="C:checkpoint clamp complex"/>
    <property type="evidence" value="ECO:0007669"/>
    <property type="project" value="InterPro"/>
</dbReference>
<evidence type="ECO:0000256" key="9">
    <source>
        <dbReference type="ARBA" id="ARBA00059283"/>
    </source>
</evidence>
<evidence type="ECO:0000256" key="5">
    <source>
        <dbReference type="ARBA" id="ARBA00022763"/>
    </source>
</evidence>
<organism evidence="13 14">
    <name type="scientific">Ciona savignyi</name>
    <name type="common">Pacific transparent sea squirt</name>
    <dbReference type="NCBI Taxonomy" id="51511"/>
    <lineage>
        <taxon>Eukaryota</taxon>
        <taxon>Metazoa</taxon>
        <taxon>Chordata</taxon>
        <taxon>Tunicata</taxon>
        <taxon>Ascidiacea</taxon>
        <taxon>Phlebobranchia</taxon>
        <taxon>Cionidae</taxon>
        <taxon>Ciona</taxon>
    </lineage>
</organism>
<evidence type="ECO:0000256" key="4">
    <source>
        <dbReference type="ARBA" id="ARBA00022722"/>
    </source>
</evidence>
<dbReference type="FunCoup" id="H2Y8P4">
    <property type="interactions" value="153"/>
</dbReference>
<comment type="subcellular location">
    <subcellularLocation>
        <location evidence="1">Nucleus</location>
    </subcellularLocation>
</comment>
<dbReference type="GO" id="GO:0031573">
    <property type="term" value="P:mitotic intra-S DNA damage checkpoint signaling"/>
    <property type="evidence" value="ECO:0007669"/>
    <property type="project" value="TreeGrafter"/>
</dbReference>
<reference evidence="13" key="2">
    <citation type="submission" date="2025-08" db="UniProtKB">
        <authorList>
            <consortium name="Ensembl"/>
        </authorList>
    </citation>
    <scope>IDENTIFICATION</scope>
</reference>
<dbReference type="OMA" id="CVPINAN"/>
<dbReference type="Gene3D" id="3.70.10.10">
    <property type="match status" value="1"/>
</dbReference>
<evidence type="ECO:0000256" key="8">
    <source>
        <dbReference type="ARBA" id="ARBA00023242"/>
    </source>
</evidence>
<dbReference type="PANTHER" id="PTHR15237:SF0">
    <property type="entry name" value="CELL CYCLE CHECKPOINT CONTROL PROTEIN"/>
    <property type="match status" value="1"/>
</dbReference>
<dbReference type="GeneTree" id="ENSGT00390000005767"/>
<dbReference type="InParanoid" id="H2Y8P4"/>
<sequence length="358" mass="39896">MKPMFQVYDVGSGIDLTLGDDNEAIPRCKVAVKTLLQVFKSLASIERSVETCDINLDGEQCRLIFQLKCKHSITKTHHLTFQECESLQAVFAKDLSPNVLTCENKLLSDVVVNFSSGLEEITMNVTPCKVVLKSYSDDDNDEMAQLMKTEVSLSPDEFSEFQIGVDTDITFCLKDMRAILAFCEVAAMPINLHFEVGGKPIVFSLVHEDYFRANFVLATIASDSNSQHSNATANFTTNTTNRSQIKRSISNSSKSKLPKTNSKHLRKSQAQGHKTLPQAKDKISADEMDCNVSDHKISPEIPLQSENEVNVTEYKGFSSLEEPCFKKVKSVFFAPSQYEQLNYTRTVLAPDSDSEDGT</sequence>
<dbReference type="STRING" id="51511.ENSCSAVP00000001692"/>
<evidence type="ECO:0000256" key="7">
    <source>
        <dbReference type="ARBA" id="ARBA00022839"/>
    </source>
</evidence>
<dbReference type="InterPro" id="IPR007268">
    <property type="entry name" value="Rad9/Ddc1"/>
</dbReference>
<dbReference type="GO" id="GO:0004527">
    <property type="term" value="F:exonuclease activity"/>
    <property type="evidence" value="ECO:0007669"/>
    <property type="project" value="UniProtKB-KW"/>
</dbReference>
<evidence type="ECO:0000256" key="10">
    <source>
        <dbReference type="ARBA" id="ARBA00069752"/>
    </source>
</evidence>
<dbReference type="GO" id="GO:0006281">
    <property type="term" value="P:DNA repair"/>
    <property type="evidence" value="ECO:0007669"/>
    <property type="project" value="TreeGrafter"/>
</dbReference>
<keyword evidence="4" id="KW-0540">Nuclease</keyword>
<accession>H2Y8P4</accession>
<evidence type="ECO:0000256" key="12">
    <source>
        <dbReference type="SAM" id="MobiDB-lite"/>
    </source>
</evidence>
<evidence type="ECO:0000256" key="6">
    <source>
        <dbReference type="ARBA" id="ARBA00022801"/>
    </source>
</evidence>
<dbReference type="HOGENOM" id="CLU_049242_1_1_1"/>
<proteinExistence type="inferred from homology"/>
<comment type="similarity">
    <text evidence="2">Belongs to the rad9 family.</text>
</comment>
<keyword evidence="7" id="KW-0269">Exonuclease</keyword>
<evidence type="ECO:0000256" key="11">
    <source>
        <dbReference type="ARBA" id="ARBA00079896"/>
    </source>
</evidence>
<comment type="function">
    <text evidence="9">Component of the 9-1-1 cell-cycle checkpoint response complex that plays a major role in DNA repair. The 9-1-1 complex is recruited to DNA lesion upon damage by the RAD17-replication factor C (RFC) clamp loader complex. Acts then as a sliding clamp platform on DNA for several proteins involved in long-patch base excision repair (LP-BER). The 9-1-1 complex stimulates DNA polymerase beta (POLB) activity by increasing its affinity for the 3'-OH end of the primer-template and stabilizes POLB to those sites where LP-BER proceeds; endonuclease FEN1 cleavage activity on substrates with double, nick, or gap flaps of distinct sequences and lengths; and DNA ligase I (LIG1) on long-patch base excision repair substrates. The 9-1-1 complex is necessary for the recruitment of RHNO1 to sites of double-stranded breaks (DSB) occurring during the S phase. RAD9A possesses 3'-&gt;5' double stranded DNA exonuclease activity.</text>
</comment>
<name>H2Y8P4_CIOSA</name>
<dbReference type="AlphaFoldDB" id="H2Y8P4"/>
<dbReference type="Ensembl" id="ENSCSAVT00000001720.1">
    <property type="protein sequence ID" value="ENSCSAVP00000001692.1"/>
    <property type="gene ID" value="ENSCSAVG00000000975.1"/>
</dbReference>
<evidence type="ECO:0000256" key="2">
    <source>
        <dbReference type="ARBA" id="ARBA00008494"/>
    </source>
</evidence>
<evidence type="ECO:0000256" key="3">
    <source>
        <dbReference type="ARBA" id="ARBA00022553"/>
    </source>
</evidence>